<comment type="pathway">
    <text evidence="1">Cofactor biosynthesis; thiamine diphosphate biosynthesis.</text>
</comment>
<organism evidence="4 5">
    <name type="scientific">Arcobacter defluvii</name>
    <dbReference type="NCBI Taxonomy" id="873191"/>
    <lineage>
        <taxon>Bacteria</taxon>
        <taxon>Pseudomonadati</taxon>
        <taxon>Campylobacterota</taxon>
        <taxon>Epsilonproteobacteria</taxon>
        <taxon>Campylobacterales</taxon>
        <taxon>Arcobacteraceae</taxon>
        <taxon>Arcobacter</taxon>
    </lineage>
</organism>
<dbReference type="SUPFAM" id="SSF51391">
    <property type="entry name" value="Thiamin phosphate synthase"/>
    <property type="match status" value="1"/>
</dbReference>
<dbReference type="AlphaFoldDB" id="A0AAE7E7V7"/>
<reference evidence="4 5" key="1">
    <citation type="submission" date="2020-05" db="EMBL/GenBank/DDBJ databases">
        <title>Complete genome sequencing of Campylobacter and Arcobacter type strains.</title>
        <authorList>
            <person name="Miller W.G."/>
            <person name="Yee E."/>
        </authorList>
    </citation>
    <scope>NUCLEOTIDE SEQUENCE [LARGE SCALE GENOMIC DNA]</scope>
    <source>
        <strain evidence="4 5">LMG 25694</strain>
    </source>
</reference>
<keyword evidence="5" id="KW-1185">Reference proteome</keyword>
<dbReference type="KEGG" id="adz:ADFLV_2648"/>
<feature type="domain" description="Thiamine phosphate synthase/TenI" evidence="3">
    <location>
        <begin position="4"/>
        <end position="181"/>
    </location>
</feature>
<dbReference type="EMBL" id="CP053835">
    <property type="protein sequence ID" value="QKF78621.1"/>
    <property type="molecule type" value="Genomic_DNA"/>
</dbReference>
<evidence type="ECO:0000313" key="5">
    <source>
        <dbReference type="Proteomes" id="UP000503313"/>
    </source>
</evidence>
<dbReference type="Proteomes" id="UP000503313">
    <property type="component" value="Chromosome"/>
</dbReference>
<dbReference type="Gene3D" id="3.20.20.70">
    <property type="entry name" value="Aldolase class I"/>
    <property type="match status" value="1"/>
</dbReference>
<dbReference type="InterPro" id="IPR013785">
    <property type="entry name" value="Aldolase_TIM"/>
</dbReference>
<evidence type="ECO:0000259" key="3">
    <source>
        <dbReference type="Pfam" id="PF02581"/>
    </source>
</evidence>
<dbReference type="CDD" id="cd00564">
    <property type="entry name" value="TMP_TenI"/>
    <property type="match status" value="1"/>
</dbReference>
<accession>A0AAE7E7V7</accession>
<dbReference type="RefSeq" id="WP_129010888.1">
    <property type="nucleotide sequence ID" value="NZ_CP053835.1"/>
</dbReference>
<sequence>MKKYLITDPQYYSNDIKIFKKTLIKALTKHKIDIACFRDKESKNFEELAKIFIEICKKFNVKKILLNSNYLLAKKLGASGVHLNSKQFDKIKEAKEKNLFTIISCHTFLEIEKAMKLKADAITFSPIFNTPNKGEPKGIEKLEEATNLYKDIKIIALGGIVSEEQISKIENTKAYGFASIRYFI</sequence>
<proteinExistence type="predicted"/>
<name>A0AAE7E7V7_9BACT</name>
<protein>
    <submittedName>
        <fullName evidence="4">Thiamine phosphate synthase (TMP-TENI domain)</fullName>
    </submittedName>
</protein>
<keyword evidence="2" id="KW-0784">Thiamine biosynthesis</keyword>
<dbReference type="InterPro" id="IPR036206">
    <property type="entry name" value="ThiamineP_synth_sf"/>
</dbReference>
<dbReference type="GO" id="GO:0009228">
    <property type="term" value="P:thiamine biosynthetic process"/>
    <property type="evidence" value="ECO:0007669"/>
    <property type="project" value="UniProtKB-KW"/>
</dbReference>
<dbReference type="Pfam" id="PF02581">
    <property type="entry name" value="TMP-TENI"/>
    <property type="match status" value="1"/>
</dbReference>
<evidence type="ECO:0000313" key="4">
    <source>
        <dbReference type="EMBL" id="QKF78621.1"/>
    </source>
</evidence>
<dbReference type="PANTHER" id="PTHR20857:SF15">
    <property type="entry name" value="THIAMINE-PHOSPHATE SYNTHASE"/>
    <property type="match status" value="1"/>
</dbReference>
<evidence type="ECO:0000256" key="2">
    <source>
        <dbReference type="ARBA" id="ARBA00022977"/>
    </source>
</evidence>
<gene>
    <name evidence="4" type="ORF">ADFLV_2648</name>
</gene>
<evidence type="ECO:0000256" key="1">
    <source>
        <dbReference type="ARBA" id="ARBA00004948"/>
    </source>
</evidence>
<dbReference type="PANTHER" id="PTHR20857">
    <property type="entry name" value="THIAMINE-PHOSPHATE PYROPHOSPHORYLASE"/>
    <property type="match status" value="1"/>
</dbReference>
<dbReference type="GO" id="GO:0004789">
    <property type="term" value="F:thiamine-phosphate diphosphorylase activity"/>
    <property type="evidence" value="ECO:0007669"/>
    <property type="project" value="TreeGrafter"/>
</dbReference>
<dbReference type="InterPro" id="IPR022998">
    <property type="entry name" value="ThiamineP_synth_TenI"/>
</dbReference>
<dbReference type="GO" id="GO:0005737">
    <property type="term" value="C:cytoplasm"/>
    <property type="evidence" value="ECO:0007669"/>
    <property type="project" value="TreeGrafter"/>
</dbReference>